<comment type="caution">
    <text evidence="7">The sequence shown here is derived from an EMBL/GenBank/DDBJ whole genome shotgun (WGS) entry which is preliminary data.</text>
</comment>
<dbReference type="OrthoDB" id="443682at2759"/>
<dbReference type="InterPro" id="IPR007320">
    <property type="entry name" value="PDCD2_C"/>
</dbReference>
<keyword evidence="2 4" id="KW-0863">Zinc-finger</keyword>
<evidence type="ECO:0000256" key="5">
    <source>
        <dbReference type="SAM" id="MobiDB-lite"/>
    </source>
</evidence>
<name>A0A6A4V529_AMPAM</name>
<dbReference type="SUPFAM" id="SSF144232">
    <property type="entry name" value="HIT/MYND zinc finger-like"/>
    <property type="match status" value="1"/>
</dbReference>
<dbReference type="GO" id="GO:0008270">
    <property type="term" value="F:zinc ion binding"/>
    <property type="evidence" value="ECO:0007669"/>
    <property type="project" value="UniProtKB-KW"/>
</dbReference>
<feature type="domain" description="MYND-type" evidence="6">
    <location>
        <begin position="144"/>
        <end position="181"/>
    </location>
</feature>
<dbReference type="PANTHER" id="PTHR12298:SF4">
    <property type="entry name" value="PROGRAMMED CELL DEATH PROTEIN 2"/>
    <property type="match status" value="1"/>
</dbReference>
<dbReference type="PANTHER" id="PTHR12298">
    <property type="entry name" value="PCDC2 PROGRAMMED CELL DEATH PROTEIN 2 -RELATED"/>
    <property type="match status" value="1"/>
</dbReference>
<feature type="compositionally biased region" description="Basic and acidic residues" evidence="5">
    <location>
        <begin position="208"/>
        <end position="219"/>
    </location>
</feature>
<keyword evidence="8" id="KW-1185">Reference proteome</keyword>
<keyword evidence="3" id="KW-0862">Zinc</keyword>
<gene>
    <name evidence="7" type="primary">Pdcd2</name>
    <name evidence="7" type="ORF">FJT64_013348</name>
</gene>
<dbReference type="GO" id="GO:0005634">
    <property type="term" value="C:nucleus"/>
    <property type="evidence" value="ECO:0007669"/>
    <property type="project" value="TreeGrafter"/>
</dbReference>
<sequence length="358" mass="40418">MAAASEDKKASGDHQDIQLGFVERTEPWKLVSRYFPTKVGGRPAWLELRHLPPSEALRCGHCSAPLVFLCQLYAPIEERAGCFHRTVFVFICRRPECSQRPSGGVAALRCQLPLQNPYYPDTPQEERPLLGPDEHSAEHHVTLCAVCGCLGTKNCSICKKVYYCSREHQAIDWKHGHKKKCKEGGGAGSGSQKFLLPESEVVIEDEPADSKKREKTEEERMADYASLIKDKIEALPDADVDELDKMASSSGDDPVFARFRKRVAREPEQVIRYWRGGAPLWVSKDHQPAETDIPDCSCGAKRHFEFQILPQLLNHLDLDEMGDSVDWGTLAVYTCSESCEAADPERPYREEFVWKQQL</sequence>
<evidence type="ECO:0000256" key="1">
    <source>
        <dbReference type="ARBA" id="ARBA00022723"/>
    </source>
</evidence>
<dbReference type="GO" id="GO:0005737">
    <property type="term" value="C:cytoplasm"/>
    <property type="evidence" value="ECO:0007669"/>
    <property type="project" value="InterPro"/>
</dbReference>
<feature type="region of interest" description="Disordered" evidence="5">
    <location>
        <begin position="182"/>
        <end position="219"/>
    </location>
</feature>
<proteinExistence type="predicted"/>
<dbReference type="Pfam" id="PF04194">
    <property type="entry name" value="PDCD2_C"/>
    <property type="match status" value="1"/>
</dbReference>
<evidence type="ECO:0000256" key="4">
    <source>
        <dbReference type="PROSITE-ProRule" id="PRU00134"/>
    </source>
</evidence>
<dbReference type="InterPro" id="IPR002893">
    <property type="entry name" value="Znf_MYND"/>
</dbReference>
<evidence type="ECO:0000313" key="8">
    <source>
        <dbReference type="Proteomes" id="UP000440578"/>
    </source>
</evidence>
<dbReference type="AlphaFoldDB" id="A0A6A4V529"/>
<evidence type="ECO:0000259" key="6">
    <source>
        <dbReference type="PROSITE" id="PS50865"/>
    </source>
</evidence>
<accession>A0A6A4V529</accession>
<protein>
    <submittedName>
        <fullName evidence="7">Programmed cell death protein 2</fullName>
    </submittedName>
</protein>
<dbReference type="EMBL" id="VIIS01002120">
    <property type="protein sequence ID" value="KAF0288279.1"/>
    <property type="molecule type" value="Genomic_DNA"/>
</dbReference>
<evidence type="ECO:0000313" key="7">
    <source>
        <dbReference type="EMBL" id="KAF0288279.1"/>
    </source>
</evidence>
<dbReference type="PROSITE" id="PS50865">
    <property type="entry name" value="ZF_MYND_2"/>
    <property type="match status" value="1"/>
</dbReference>
<reference evidence="7 8" key="1">
    <citation type="submission" date="2019-07" db="EMBL/GenBank/DDBJ databases">
        <title>Draft genome assembly of a fouling barnacle, Amphibalanus amphitrite (Darwin, 1854): The first reference genome for Thecostraca.</title>
        <authorList>
            <person name="Kim W."/>
        </authorList>
    </citation>
    <scope>NUCLEOTIDE SEQUENCE [LARGE SCALE GENOMIC DNA]</scope>
    <source>
        <strain evidence="7">SNU_AA5</strain>
        <tissue evidence="7">Soma without cirri and trophi</tissue>
    </source>
</reference>
<dbReference type="Gene3D" id="6.10.140.2220">
    <property type="match status" value="1"/>
</dbReference>
<evidence type="ECO:0000256" key="2">
    <source>
        <dbReference type="ARBA" id="ARBA00022771"/>
    </source>
</evidence>
<dbReference type="Proteomes" id="UP000440578">
    <property type="component" value="Unassembled WGS sequence"/>
</dbReference>
<dbReference type="Pfam" id="PF01753">
    <property type="entry name" value="zf-MYND"/>
    <property type="match status" value="1"/>
</dbReference>
<organism evidence="7 8">
    <name type="scientific">Amphibalanus amphitrite</name>
    <name type="common">Striped barnacle</name>
    <name type="synonym">Balanus amphitrite</name>
    <dbReference type="NCBI Taxonomy" id="1232801"/>
    <lineage>
        <taxon>Eukaryota</taxon>
        <taxon>Metazoa</taxon>
        <taxon>Ecdysozoa</taxon>
        <taxon>Arthropoda</taxon>
        <taxon>Crustacea</taxon>
        <taxon>Multicrustacea</taxon>
        <taxon>Cirripedia</taxon>
        <taxon>Thoracica</taxon>
        <taxon>Thoracicalcarea</taxon>
        <taxon>Balanomorpha</taxon>
        <taxon>Balanoidea</taxon>
        <taxon>Balanidae</taxon>
        <taxon>Amphibalaninae</taxon>
        <taxon>Amphibalanus</taxon>
    </lineage>
</organism>
<keyword evidence="1" id="KW-0479">Metal-binding</keyword>
<evidence type="ECO:0000256" key="3">
    <source>
        <dbReference type="ARBA" id="ARBA00022833"/>
    </source>
</evidence>